<sequence>MIADLKQRVYEVTEVRMPYATVRAAKLFFIVDCYGKNTFDYCRYDLLGRTNNYNLDDWKFLRKVAESISELEGKSETDIAATAKR</sequence>
<accession>A0A0F9A5H1</accession>
<dbReference type="AlphaFoldDB" id="A0A0F9A5H1"/>
<name>A0A0F9A5H1_9ZZZZ</name>
<comment type="caution">
    <text evidence="1">The sequence shown here is derived from an EMBL/GenBank/DDBJ whole genome shotgun (WGS) entry which is preliminary data.</text>
</comment>
<gene>
    <name evidence="1" type="ORF">LCGC14_2693000</name>
</gene>
<evidence type="ECO:0000313" key="1">
    <source>
        <dbReference type="EMBL" id="KKK93425.1"/>
    </source>
</evidence>
<protein>
    <submittedName>
        <fullName evidence="1">Uncharacterized protein</fullName>
    </submittedName>
</protein>
<proteinExistence type="predicted"/>
<reference evidence="1" key="1">
    <citation type="journal article" date="2015" name="Nature">
        <title>Complex archaea that bridge the gap between prokaryotes and eukaryotes.</title>
        <authorList>
            <person name="Spang A."/>
            <person name="Saw J.H."/>
            <person name="Jorgensen S.L."/>
            <person name="Zaremba-Niedzwiedzka K."/>
            <person name="Martijn J."/>
            <person name="Lind A.E."/>
            <person name="van Eijk R."/>
            <person name="Schleper C."/>
            <person name="Guy L."/>
            <person name="Ettema T.J."/>
        </authorList>
    </citation>
    <scope>NUCLEOTIDE SEQUENCE</scope>
</reference>
<dbReference type="EMBL" id="LAZR01047779">
    <property type="protein sequence ID" value="KKK93425.1"/>
    <property type="molecule type" value="Genomic_DNA"/>
</dbReference>
<organism evidence="1">
    <name type="scientific">marine sediment metagenome</name>
    <dbReference type="NCBI Taxonomy" id="412755"/>
    <lineage>
        <taxon>unclassified sequences</taxon>
        <taxon>metagenomes</taxon>
        <taxon>ecological metagenomes</taxon>
    </lineage>
</organism>